<feature type="domain" description="Bicarbonate transporter-like transmembrane" evidence="6">
    <location>
        <begin position="214"/>
        <end position="566"/>
    </location>
</feature>
<feature type="transmembrane region" description="Helical" evidence="5">
    <location>
        <begin position="532"/>
        <end position="549"/>
    </location>
</feature>
<evidence type="ECO:0000256" key="2">
    <source>
        <dbReference type="ARBA" id="ARBA00022692"/>
    </source>
</evidence>
<evidence type="ECO:0000256" key="3">
    <source>
        <dbReference type="ARBA" id="ARBA00022989"/>
    </source>
</evidence>
<comment type="subcellular location">
    <subcellularLocation>
        <location evidence="1">Membrane</location>
        <topology evidence="1">Multi-pass membrane protein</topology>
    </subcellularLocation>
</comment>
<dbReference type="GO" id="GO:0005452">
    <property type="term" value="F:solute:inorganic anion antiporter activity"/>
    <property type="evidence" value="ECO:0007669"/>
    <property type="project" value="InterPro"/>
</dbReference>
<evidence type="ECO:0000256" key="1">
    <source>
        <dbReference type="ARBA" id="ARBA00004141"/>
    </source>
</evidence>
<evidence type="ECO:0000256" key="4">
    <source>
        <dbReference type="ARBA" id="ARBA00023136"/>
    </source>
</evidence>
<dbReference type="AlphaFoldDB" id="A0A0C3B397"/>
<proteinExistence type="predicted"/>
<dbReference type="OrthoDB" id="1735926at2759"/>
<dbReference type="HOGENOM" id="CLU_002289_7_2_1"/>
<feature type="transmembrane region" description="Helical" evidence="5">
    <location>
        <begin position="319"/>
        <end position="336"/>
    </location>
</feature>
<dbReference type="Proteomes" id="UP000054097">
    <property type="component" value="Unassembled WGS sequence"/>
</dbReference>
<evidence type="ECO:0000259" key="6">
    <source>
        <dbReference type="Pfam" id="PF00955"/>
    </source>
</evidence>
<sequence length="581" mass="64091">MHGIEDLTLVTPTPLNGSRPGTPPLYPVADQADSQAQKRDAGKLTKVWIACGRPFSGIFRDIKARLPFYASDWIDAYNYRIIPATAMVFFSNVLPAIAFSLDLIETTGQYGVAEVLMASFVASALFSLFAAQPLVIVGVTGPITVFNKTIYDILKQQENGPSYLHFVGWVYFWAAIMHWIFAIFNGSNFIRYITLFSCDTFGFFVAWVYLQYGIQMTTRQFEESSAEAAYVSLILSLLVVVCAQLFNVAANSSLLHRHARRFLSDYGMPISVIAVSACAYWGRFQASAPNTLPVGQSFEAAGGRSWLVRFWDMNGDPKWVAVAIPFGFILFILFAFDHQVSALIAQGSEFPLKKPPGFHYDFFLLGIMTLVAGIIGVPAPNGLIPQAPIHTQSLVIKGHSKKEDEENEMEKTAGGAHVRGLPSEVPIAVVEQRVSNLVQGTLCVVLLTSPFLRLLSWIPRGVLAGLFWHMGLDALFSNGISHKIAFLLRDKTLQPSYEPLLRVRKTRIVLFLTLQLLGFGATFGVVQNSWSAIAFPVVISLLIPLRVIVLPRLPFTEDELLILDQPTASPFTMSSVGGARV</sequence>
<reference evidence="7 8" key="1">
    <citation type="submission" date="2014-04" db="EMBL/GenBank/DDBJ databases">
        <authorList>
            <consortium name="DOE Joint Genome Institute"/>
            <person name="Kuo A."/>
            <person name="Zuccaro A."/>
            <person name="Kohler A."/>
            <person name="Nagy L.G."/>
            <person name="Floudas D."/>
            <person name="Copeland A."/>
            <person name="Barry K.W."/>
            <person name="Cichocki N."/>
            <person name="Veneault-Fourrey C."/>
            <person name="LaButti K."/>
            <person name="Lindquist E.A."/>
            <person name="Lipzen A."/>
            <person name="Lundell T."/>
            <person name="Morin E."/>
            <person name="Murat C."/>
            <person name="Sun H."/>
            <person name="Tunlid A."/>
            <person name="Henrissat B."/>
            <person name="Grigoriev I.V."/>
            <person name="Hibbett D.S."/>
            <person name="Martin F."/>
            <person name="Nordberg H.P."/>
            <person name="Cantor M.N."/>
            <person name="Hua S.X."/>
        </authorList>
    </citation>
    <scope>NUCLEOTIDE SEQUENCE [LARGE SCALE GENOMIC DNA]</scope>
    <source>
        <strain evidence="7 8">MAFF 305830</strain>
    </source>
</reference>
<feature type="transmembrane region" description="Helical" evidence="5">
    <location>
        <begin position="81"/>
        <end position="104"/>
    </location>
</feature>
<feature type="transmembrane region" description="Helical" evidence="5">
    <location>
        <begin position="189"/>
        <end position="210"/>
    </location>
</feature>
<keyword evidence="2 5" id="KW-0812">Transmembrane</keyword>
<feature type="transmembrane region" description="Helical" evidence="5">
    <location>
        <begin position="230"/>
        <end position="250"/>
    </location>
</feature>
<dbReference type="PANTHER" id="PTHR11453">
    <property type="entry name" value="ANION EXCHANGE PROTEIN"/>
    <property type="match status" value="1"/>
</dbReference>
<keyword evidence="8" id="KW-1185">Reference proteome</keyword>
<gene>
    <name evidence="7" type="ORF">M408DRAFT_327559</name>
</gene>
<organism evidence="7 8">
    <name type="scientific">Serendipita vermifera MAFF 305830</name>
    <dbReference type="NCBI Taxonomy" id="933852"/>
    <lineage>
        <taxon>Eukaryota</taxon>
        <taxon>Fungi</taxon>
        <taxon>Dikarya</taxon>
        <taxon>Basidiomycota</taxon>
        <taxon>Agaricomycotina</taxon>
        <taxon>Agaricomycetes</taxon>
        <taxon>Sebacinales</taxon>
        <taxon>Serendipitaceae</taxon>
        <taxon>Serendipita</taxon>
    </lineage>
</organism>
<feature type="transmembrane region" description="Helical" evidence="5">
    <location>
        <begin position="163"/>
        <end position="182"/>
    </location>
</feature>
<name>A0A0C3B397_SERVB</name>
<reference evidence="8" key="2">
    <citation type="submission" date="2015-01" db="EMBL/GenBank/DDBJ databases">
        <title>Evolutionary Origins and Diversification of the Mycorrhizal Mutualists.</title>
        <authorList>
            <consortium name="DOE Joint Genome Institute"/>
            <consortium name="Mycorrhizal Genomics Consortium"/>
            <person name="Kohler A."/>
            <person name="Kuo A."/>
            <person name="Nagy L.G."/>
            <person name="Floudas D."/>
            <person name="Copeland A."/>
            <person name="Barry K.W."/>
            <person name="Cichocki N."/>
            <person name="Veneault-Fourrey C."/>
            <person name="LaButti K."/>
            <person name="Lindquist E.A."/>
            <person name="Lipzen A."/>
            <person name="Lundell T."/>
            <person name="Morin E."/>
            <person name="Murat C."/>
            <person name="Riley R."/>
            <person name="Ohm R."/>
            <person name="Sun H."/>
            <person name="Tunlid A."/>
            <person name="Henrissat B."/>
            <person name="Grigoriev I.V."/>
            <person name="Hibbett D.S."/>
            <person name="Martin F."/>
        </authorList>
    </citation>
    <scope>NUCLEOTIDE SEQUENCE [LARGE SCALE GENOMIC DNA]</scope>
    <source>
        <strain evidence="8">MAFF 305830</strain>
    </source>
</reference>
<feature type="transmembrane region" description="Helical" evidence="5">
    <location>
        <begin position="357"/>
        <end position="377"/>
    </location>
</feature>
<dbReference type="GO" id="GO:0050801">
    <property type="term" value="P:monoatomic ion homeostasis"/>
    <property type="evidence" value="ECO:0007669"/>
    <property type="project" value="TreeGrafter"/>
</dbReference>
<dbReference type="GO" id="GO:0005886">
    <property type="term" value="C:plasma membrane"/>
    <property type="evidence" value="ECO:0007669"/>
    <property type="project" value="TreeGrafter"/>
</dbReference>
<feature type="transmembrane region" description="Helical" evidence="5">
    <location>
        <begin position="116"/>
        <end position="143"/>
    </location>
</feature>
<dbReference type="EMBL" id="KN824282">
    <property type="protein sequence ID" value="KIM31305.1"/>
    <property type="molecule type" value="Genomic_DNA"/>
</dbReference>
<dbReference type="InterPro" id="IPR003020">
    <property type="entry name" value="HCO3_transpt_euk"/>
</dbReference>
<evidence type="ECO:0000256" key="5">
    <source>
        <dbReference type="SAM" id="Phobius"/>
    </source>
</evidence>
<dbReference type="GO" id="GO:0006820">
    <property type="term" value="P:monoatomic anion transport"/>
    <property type="evidence" value="ECO:0007669"/>
    <property type="project" value="InterPro"/>
</dbReference>
<protein>
    <recommendedName>
        <fullName evidence="6">Bicarbonate transporter-like transmembrane domain-containing protein</fullName>
    </recommendedName>
</protein>
<dbReference type="Gene3D" id="1.10.287.570">
    <property type="entry name" value="Helical hairpin bin"/>
    <property type="match status" value="1"/>
</dbReference>
<evidence type="ECO:0000313" key="8">
    <source>
        <dbReference type="Proteomes" id="UP000054097"/>
    </source>
</evidence>
<feature type="transmembrane region" description="Helical" evidence="5">
    <location>
        <begin position="508"/>
        <end position="526"/>
    </location>
</feature>
<dbReference type="Pfam" id="PF00955">
    <property type="entry name" value="HCO3_cotransp"/>
    <property type="match status" value="1"/>
</dbReference>
<dbReference type="STRING" id="933852.A0A0C3B397"/>
<evidence type="ECO:0000313" key="7">
    <source>
        <dbReference type="EMBL" id="KIM31305.1"/>
    </source>
</evidence>
<keyword evidence="3 5" id="KW-1133">Transmembrane helix</keyword>
<accession>A0A0C3B397</accession>
<keyword evidence="4 5" id="KW-0472">Membrane</keyword>
<dbReference type="InterPro" id="IPR011531">
    <property type="entry name" value="HCO3_transpt-like_TM_dom"/>
</dbReference>
<dbReference type="GO" id="GO:0080139">
    <property type="term" value="F:borate efflux transmembrane transporter activity"/>
    <property type="evidence" value="ECO:0007669"/>
    <property type="project" value="TreeGrafter"/>
</dbReference>
<dbReference type="PANTHER" id="PTHR11453:SF82">
    <property type="entry name" value="BORON TRANSPORTER 1"/>
    <property type="match status" value="1"/>
</dbReference>
<dbReference type="GO" id="GO:0000324">
    <property type="term" value="C:fungal-type vacuole"/>
    <property type="evidence" value="ECO:0007669"/>
    <property type="project" value="TreeGrafter"/>
</dbReference>